<dbReference type="Proteomes" id="UP001430954">
    <property type="component" value="Unassembled WGS sequence"/>
</dbReference>
<gene>
    <name evidence="2" type="ORF">K6753_05170</name>
</gene>
<dbReference type="InterPro" id="IPR037257">
    <property type="entry name" value="T2SS_E_N_sf"/>
</dbReference>
<dbReference type="InterPro" id="IPR028976">
    <property type="entry name" value="CheC-like_sf"/>
</dbReference>
<accession>A0ABS7T4V5</accession>
<keyword evidence="3" id="KW-1185">Reference proteome</keyword>
<dbReference type="EMBL" id="JAINZW010000002">
    <property type="protein sequence ID" value="MBZ4038917.1"/>
    <property type="molecule type" value="Genomic_DNA"/>
</dbReference>
<organism evidence="2 3">
    <name type="scientific">Novilysobacter selenitireducens</name>
    <dbReference type="NCBI Taxonomy" id="2872639"/>
    <lineage>
        <taxon>Bacteria</taxon>
        <taxon>Pseudomonadati</taxon>
        <taxon>Pseudomonadota</taxon>
        <taxon>Gammaproteobacteria</taxon>
        <taxon>Lysobacterales</taxon>
        <taxon>Lysobacteraceae</taxon>
        <taxon>Novilysobacter</taxon>
    </lineage>
</organism>
<reference evidence="2 3" key="1">
    <citation type="submission" date="2021-09" db="EMBL/GenBank/DDBJ databases">
        <title>Lysobacter sp. 13A isolated from the river sediment.</title>
        <authorList>
            <person name="Liu H."/>
            <person name="Li S."/>
            <person name="Mao S."/>
        </authorList>
    </citation>
    <scope>NUCLEOTIDE SEQUENCE [LARGE SCALE GENOMIC DNA]</scope>
    <source>
        <strain evidence="2 3">13A</strain>
    </source>
</reference>
<keyword evidence="1" id="KW-0145">Chemotaxis</keyword>
<proteinExistence type="predicted"/>
<comment type="caution">
    <text evidence="2">The sequence shown here is derived from an EMBL/GenBank/DDBJ whole genome shotgun (WGS) entry which is preliminary data.</text>
</comment>
<sequence length="283" mass="30541">MAAKFFGQFLLEQGLINRQQLLAALEAQHASNPMLGELAQNRGWMSAAQARRINERQRAEDQRFGDIAESMGILERAQVEELLAEQKARRKLFGEILIEQGSINRLQLDAALREHQAERADALKALEVGVAGHPLGEAMTSAINTSVRLFPRTLGGPCQVANVVGSAEALAGCDVTAHVRIACDAPMAIGIACDEATMHRMACAFLSIEPAQCDDALARDALGELVNVLMGYVVRETVPADASYRAAPPDFAVSAVNFLRQDDRTLAVAMTSPHGPFVLIVNN</sequence>
<evidence type="ECO:0000313" key="2">
    <source>
        <dbReference type="EMBL" id="MBZ4038917.1"/>
    </source>
</evidence>
<dbReference type="RefSeq" id="WP_223675115.1">
    <property type="nucleotide sequence ID" value="NZ_JAINZW010000002.1"/>
</dbReference>
<name>A0ABS7T4V5_9GAMM</name>
<dbReference type="SUPFAM" id="SSF103039">
    <property type="entry name" value="CheC-like"/>
    <property type="match status" value="1"/>
</dbReference>
<dbReference type="SUPFAM" id="SSF160246">
    <property type="entry name" value="EspE N-terminal domain-like"/>
    <property type="match status" value="2"/>
</dbReference>
<protein>
    <submittedName>
        <fullName evidence="2">Chemotaxis protein CheX</fullName>
    </submittedName>
</protein>
<dbReference type="Gene3D" id="3.40.1550.10">
    <property type="entry name" value="CheC-like"/>
    <property type="match status" value="1"/>
</dbReference>
<evidence type="ECO:0000256" key="1">
    <source>
        <dbReference type="ARBA" id="ARBA00022500"/>
    </source>
</evidence>
<evidence type="ECO:0000313" key="3">
    <source>
        <dbReference type="Proteomes" id="UP001430954"/>
    </source>
</evidence>